<dbReference type="GO" id="GO:0048367">
    <property type="term" value="P:shoot system development"/>
    <property type="evidence" value="ECO:0007669"/>
    <property type="project" value="InterPro"/>
</dbReference>
<sequence>MEGSSPSPCLHLPVRSISLPSREHPISLKFDAVLNHLKSWQILSASETAPFGAESFQIGLVGLAELYNYVEQIFLTPQAQQAIIHYQNGKLVEEALDGSLTLLDTCGTAKDLLLMMKEHVLALQSAFRRKGGNSSNKSNIYAYINSRKKVQKDIGKCLVALKKLETKVGCPDVFDADQNVSMVVRVIREASIITISIFRSLLLFLSMPGMKTRSGWASVSKLISLRSSSSDKGEDHINEIKSLDLSLSSLHEQLQAGDPKAEVKRIQTLLEAVNLSLDSLEAELECMSRCLVQNRVSLLNILTQ</sequence>
<dbReference type="eggNOG" id="ENOG502QURS">
    <property type="taxonomic scope" value="Eukaryota"/>
</dbReference>
<accession>B9S6R0</accession>
<reference evidence="2" key="1">
    <citation type="journal article" date="2010" name="Nat. Biotechnol.">
        <title>Draft genome sequence of the oilseed species Ricinus communis.</title>
        <authorList>
            <person name="Chan A.P."/>
            <person name="Crabtree J."/>
            <person name="Zhao Q."/>
            <person name="Lorenzi H."/>
            <person name="Orvis J."/>
            <person name="Puiu D."/>
            <person name="Melake-Berhan A."/>
            <person name="Jones K.M."/>
            <person name="Redman J."/>
            <person name="Chen G."/>
            <person name="Cahoon E.B."/>
            <person name="Gedil M."/>
            <person name="Stanke M."/>
            <person name="Haas B.J."/>
            <person name="Wortman J.R."/>
            <person name="Fraser-Liggett C.M."/>
            <person name="Ravel J."/>
            <person name="Rabinowicz P.D."/>
        </authorList>
    </citation>
    <scope>NUCLEOTIDE SEQUENCE [LARGE SCALE GENOMIC DNA]</scope>
    <source>
        <strain evidence="2">cv. Hale</strain>
    </source>
</reference>
<proteinExistence type="predicted"/>
<evidence type="ECO:0000313" key="2">
    <source>
        <dbReference type="Proteomes" id="UP000008311"/>
    </source>
</evidence>
<dbReference type="InterPro" id="IPR004320">
    <property type="entry name" value="BPS1_pln"/>
</dbReference>
<dbReference type="EMBL" id="EQ973882">
    <property type="protein sequence ID" value="EEF40666.1"/>
    <property type="molecule type" value="Genomic_DNA"/>
</dbReference>
<evidence type="ECO:0000313" key="1">
    <source>
        <dbReference type="EMBL" id="EEF40666.1"/>
    </source>
</evidence>
<protein>
    <submittedName>
        <fullName evidence="1">Uncharacterized protein</fullName>
    </submittedName>
</protein>
<dbReference type="AlphaFoldDB" id="B9S6R0"/>
<dbReference type="STRING" id="3988.B9S6R0"/>
<dbReference type="Proteomes" id="UP000008311">
    <property type="component" value="Unassembled WGS sequence"/>
</dbReference>
<dbReference type="Pfam" id="PF03087">
    <property type="entry name" value="BPS1"/>
    <property type="match status" value="1"/>
</dbReference>
<keyword evidence="2" id="KW-1185">Reference proteome</keyword>
<dbReference type="PANTHER" id="PTHR33070">
    <property type="entry name" value="OS06G0725500 PROTEIN"/>
    <property type="match status" value="1"/>
</dbReference>
<gene>
    <name evidence="1" type="ORF">RCOM_0872040</name>
</gene>
<organism evidence="1 2">
    <name type="scientific">Ricinus communis</name>
    <name type="common">Castor bean</name>
    <dbReference type="NCBI Taxonomy" id="3988"/>
    <lineage>
        <taxon>Eukaryota</taxon>
        <taxon>Viridiplantae</taxon>
        <taxon>Streptophyta</taxon>
        <taxon>Embryophyta</taxon>
        <taxon>Tracheophyta</taxon>
        <taxon>Spermatophyta</taxon>
        <taxon>Magnoliopsida</taxon>
        <taxon>eudicotyledons</taxon>
        <taxon>Gunneridae</taxon>
        <taxon>Pentapetalae</taxon>
        <taxon>rosids</taxon>
        <taxon>fabids</taxon>
        <taxon>Malpighiales</taxon>
        <taxon>Euphorbiaceae</taxon>
        <taxon>Acalyphoideae</taxon>
        <taxon>Acalypheae</taxon>
        <taxon>Ricinus</taxon>
    </lineage>
</organism>
<name>B9S6R0_RICCO</name>
<dbReference type="GO" id="GO:0048364">
    <property type="term" value="P:root development"/>
    <property type="evidence" value="ECO:0007669"/>
    <property type="project" value="InterPro"/>
</dbReference>
<dbReference type="PANTHER" id="PTHR33070:SF75">
    <property type="entry name" value="SELECTION_UPKEEP OF INTRAEPITHELIAL T-CELLS PROTEIN"/>
    <property type="match status" value="1"/>
</dbReference>
<dbReference type="InParanoid" id="B9S6R0"/>